<evidence type="ECO:0000259" key="3">
    <source>
        <dbReference type="PROSITE" id="PS51755"/>
    </source>
</evidence>
<evidence type="ECO:0000256" key="1">
    <source>
        <dbReference type="ARBA" id="ARBA00023125"/>
    </source>
</evidence>
<organism evidence="4 5">
    <name type="scientific">Paracoccus solventivorans</name>
    <dbReference type="NCBI Taxonomy" id="53463"/>
    <lineage>
        <taxon>Bacteria</taxon>
        <taxon>Pseudomonadati</taxon>
        <taxon>Pseudomonadota</taxon>
        <taxon>Alphaproteobacteria</taxon>
        <taxon>Rhodobacterales</taxon>
        <taxon>Paracoccaceae</taxon>
        <taxon>Paracoccus</taxon>
    </lineage>
</organism>
<dbReference type="Proteomes" id="UP000580830">
    <property type="component" value="Unassembled WGS sequence"/>
</dbReference>
<dbReference type="PROSITE" id="PS51755">
    <property type="entry name" value="OMPR_PHOB"/>
    <property type="match status" value="1"/>
</dbReference>
<dbReference type="Gene3D" id="1.10.10.10">
    <property type="entry name" value="Winged helix-like DNA-binding domain superfamily/Winged helix DNA-binding domain"/>
    <property type="match status" value="1"/>
</dbReference>
<dbReference type="InterPro" id="IPR036388">
    <property type="entry name" value="WH-like_DNA-bd_sf"/>
</dbReference>
<feature type="domain" description="OmpR/PhoB-type" evidence="3">
    <location>
        <begin position="1"/>
        <end position="32"/>
    </location>
</feature>
<dbReference type="InterPro" id="IPR001867">
    <property type="entry name" value="OmpR/PhoB-type_DNA-bd"/>
</dbReference>
<comment type="caution">
    <text evidence="4">The sequence shown here is derived from an EMBL/GenBank/DDBJ whole genome shotgun (WGS) entry which is preliminary data.</text>
</comment>
<evidence type="ECO:0000256" key="2">
    <source>
        <dbReference type="PROSITE-ProRule" id="PRU01091"/>
    </source>
</evidence>
<dbReference type="EMBL" id="DULP01000010">
    <property type="protein sequence ID" value="HHW32622.1"/>
    <property type="molecule type" value="Genomic_DNA"/>
</dbReference>
<accession>A0A832PKE1</accession>
<dbReference type="GO" id="GO:0006355">
    <property type="term" value="P:regulation of DNA-templated transcription"/>
    <property type="evidence" value="ECO:0007669"/>
    <property type="project" value="InterPro"/>
</dbReference>
<sequence>MLIRRLRRKIEADPTQPEFILTRMGEGYCFAAPASPGLYQPS</sequence>
<dbReference type="AlphaFoldDB" id="A0A832PKE1"/>
<dbReference type="GO" id="GO:0003677">
    <property type="term" value="F:DNA binding"/>
    <property type="evidence" value="ECO:0007669"/>
    <property type="project" value="UniProtKB-UniRule"/>
</dbReference>
<dbReference type="SUPFAM" id="SSF46894">
    <property type="entry name" value="C-terminal effector domain of the bipartite response regulators"/>
    <property type="match status" value="1"/>
</dbReference>
<keyword evidence="1 2" id="KW-0238">DNA-binding</keyword>
<proteinExistence type="predicted"/>
<evidence type="ECO:0000313" key="5">
    <source>
        <dbReference type="Proteomes" id="UP000580830"/>
    </source>
</evidence>
<dbReference type="Pfam" id="PF00486">
    <property type="entry name" value="Trans_reg_C"/>
    <property type="match status" value="1"/>
</dbReference>
<dbReference type="InterPro" id="IPR016032">
    <property type="entry name" value="Sig_transdc_resp-reg_C-effctor"/>
</dbReference>
<reference evidence="4 5" key="1">
    <citation type="journal article" date="2020" name="Biotechnol. Biofuels">
        <title>New insights from the biogas microbiome by comprehensive genome-resolved metagenomics of nearly 1600 species originating from multiple anaerobic digesters.</title>
        <authorList>
            <person name="Campanaro S."/>
            <person name="Treu L."/>
            <person name="Rodriguez-R L.M."/>
            <person name="Kovalovszki A."/>
            <person name="Ziels R.M."/>
            <person name="Maus I."/>
            <person name="Zhu X."/>
            <person name="Kougias P.G."/>
            <person name="Basile A."/>
            <person name="Luo G."/>
            <person name="Schluter A."/>
            <person name="Konstantinidis K.T."/>
            <person name="Angelidaki I."/>
        </authorList>
    </citation>
    <scope>NUCLEOTIDE SEQUENCE [LARGE SCALE GENOMIC DNA]</scope>
    <source>
        <strain evidence="4">AS04akNAM_125</strain>
    </source>
</reference>
<protein>
    <submittedName>
        <fullName evidence="4">Winged helix-turn-helix domain-containing protein</fullName>
    </submittedName>
</protein>
<gene>
    <name evidence="4" type="ORF">GXX24_00550</name>
</gene>
<evidence type="ECO:0000313" key="4">
    <source>
        <dbReference type="EMBL" id="HHW32622.1"/>
    </source>
</evidence>
<feature type="DNA-binding region" description="OmpR/PhoB-type" evidence="2">
    <location>
        <begin position="1"/>
        <end position="32"/>
    </location>
</feature>
<dbReference type="GO" id="GO:0000160">
    <property type="term" value="P:phosphorelay signal transduction system"/>
    <property type="evidence" value="ECO:0007669"/>
    <property type="project" value="InterPro"/>
</dbReference>
<name>A0A832PKE1_9RHOB</name>